<evidence type="ECO:0000313" key="2">
    <source>
        <dbReference type="Proteomes" id="UP000663845"/>
    </source>
</evidence>
<organism evidence="1 2">
    <name type="scientific">Adineta steineri</name>
    <dbReference type="NCBI Taxonomy" id="433720"/>
    <lineage>
        <taxon>Eukaryota</taxon>
        <taxon>Metazoa</taxon>
        <taxon>Spiralia</taxon>
        <taxon>Gnathifera</taxon>
        <taxon>Rotifera</taxon>
        <taxon>Eurotatoria</taxon>
        <taxon>Bdelloidea</taxon>
        <taxon>Adinetida</taxon>
        <taxon>Adinetidae</taxon>
        <taxon>Adineta</taxon>
    </lineage>
</organism>
<comment type="caution">
    <text evidence="1">The sequence shown here is derived from an EMBL/GenBank/DDBJ whole genome shotgun (WGS) entry which is preliminary data.</text>
</comment>
<dbReference type="AlphaFoldDB" id="A0A813WI48"/>
<accession>A0A813WI48</accession>
<name>A0A813WI48_9BILA</name>
<sequence>MEDIKFQNALSKAVPINGWLKRLLPHELALYNSGELQNITHHGSSSMWLETLSSSPPPGRTNVYRPMGDIEILYLVEHGQLPDTQPYQAIIEGENGRLYANKYLTGAKWTSTSPTTIVEFCAPIELIETLKQKQMKVEDGALSMGLGDKAGKGLPIFNEIEHRQLPDTQPYQAIIEGENGRLYANKYLTGAKWTSTSPTTIVEFCAPIELIETLKQKQMKVEDGALSMGLGDKAGKGLPIFNESIRNGDTTFRIVKIKRNKEKQDK</sequence>
<dbReference type="EMBL" id="CAJNOG010000055">
    <property type="protein sequence ID" value="CAF0856257.1"/>
    <property type="molecule type" value="Genomic_DNA"/>
</dbReference>
<evidence type="ECO:0000313" key="1">
    <source>
        <dbReference type="EMBL" id="CAF0856257.1"/>
    </source>
</evidence>
<protein>
    <submittedName>
        <fullName evidence="1">Uncharacterized protein</fullName>
    </submittedName>
</protein>
<dbReference type="Proteomes" id="UP000663845">
    <property type="component" value="Unassembled WGS sequence"/>
</dbReference>
<reference evidence="1" key="1">
    <citation type="submission" date="2021-02" db="EMBL/GenBank/DDBJ databases">
        <authorList>
            <person name="Nowell W R."/>
        </authorList>
    </citation>
    <scope>NUCLEOTIDE SEQUENCE</scope>
</reference>
<gene>
    <name evidence="1" type="ORF">JYZ213_LOCUS8178</name>
</gene>
<proteinExistence type="predicted"/>